<dbReference type="Proteomes" id="UP000266861">
    <property type="component" value="Unassembled WGS sequence"/>
</dbReference>
<proteinExistence type="predicted"/>
<evidence type="ECO:0000313" key="1">
    <source>
        <dbReference type="EMBL" id="RHZ74786.1"/>
    </source>
</evidence>
<dbReference type="Gene3D" id="3.30.420.10">
    <property type="entry name" value="Ribonuclease H-like superfamily/Ribonuclease H"/>
    <property type="match status" value="1"/>
</dbReference>
<dbReference type="OrthoDB" id="2445761at2759"/>
<sequence>MKVRNLLGAYAFKRGMVFSTRVCKNIEKGKYSGAMGGPIKVKLTAGDYFTSTVLKLPGCIPIDVRVCFKKLYPRSEKSSLKFFLEESGLDSKADMPHENMWRIYSDAKEHSFVSTAKNMYKVANYYVIDALRCQELMHQ</sequence>
<name>A0A397IM11_9GLOM</name>
<keyword evidence="2" id="KW-1185">Reference proteome</keyword>
<comment type="caution">
    <text evidence="1">The sequence shown here is derived from an EMBL/GenBank/DDBJ whole genome shotgun (WGS) entry which is preliminary data.</text>
</comment>
<accession>A0A397IM11</accession>
<dbReference type="InterPro" id="IPR012337">
    <property type="entry name" value="RNaseH-like_sf"/>
</dbReference>
<dbReference type="GO" id="GO:0003676">
    <property type="term" value="F:nucleic acid binding"/>
    <property type="evidence" value="ECO:0007669"/>
    <property type="project" value="InterPro"/>
</dbReference>
<dbReference type="InterPro" id="IPR036397">
    <property type="entry name" value="RNaseH_sf"/>
</dbReference>
<reference evidence="1 2" key="1">
    <citation type="submission" date="2018-08" db="EMBL/GenBank/DDBJ databases">
        <title>Genome and evolution of the arbuscular mycorrhizal fungus Diversispora epigaea (formerly Glomus versiforme) and its bacterial endosymbionts.</title>
        <authorList>
            <person name="Sun X."/>
            <person name="Fei Z."/>
            <person name="Harrison M."/>
        </authorList>
    </citation>
    <scope>NUCLEOTIDE SEQUENCE [LARGE SCALE GENOMIC DNA]</scope>
    <source>
        <strain evidence="1 2">IT104</strain>
    </source>
</reference>
<dbReference type="AlphaFoldDB" id="A0A397IM11"/>
<evidence type="ECO:0000313" key="2">
    <source>
        <dbReference type="Proteomes" id="UP000266861"/>
    </source>
</evidence>
<gene>
    <name evidence="1" type="ORF">Glove_219g178</name>
</gene>
<dbReference type="EMBL" id="PQFF01000204">
    <property type="protein sequence ID" value="RHZ74786.1"/>
    <property type="molecule type" value="Genomic_DNA"/>
</dbReference>
<organism evidence="1 2">
    <name type="scientific">Diversispora epigaea</name>
    <dbReference type="NCBI Taxonomy" id="1348612"/>
    <lineage>
        <taxon>Eukaryota</taxon>
        <taxon>Fungi</taxon>
        <taxon>Fungi incertae sedis</taxon>
        <taxon>Mucoromycota</taxon>
        <taxon>Glomeromycotina</taxon>
        <taxon>Glomeromycetes</taxon>
        <taxon>Diversisporales</taxon>
        <taxon>Diversisporaceae</taxon>
        <taxon>Diversispora</taxon>
    </lineage>
</organism>
<dbReference type="SUPFAM" id="SSF53098">
    <property type="entry name" value="Ribonuclease H-like"/>
    <property type="match status" value="1"/>
</dbReference>
<protein>
    <submittedName>
        <fullName evidence="1">Uncharacterized protein</fullName>
    </submittedName>
</protein>